<keyword evidence="3" id="KW-1185">Reference proteome</keyword>
<dbReference type="Gene3D" id="1.25.10.10">
    <property type="entry name" value="Leucine-rich Repeat Variant"/>
    <property type="match status" value="1"/>
</dbReference>
<dbReference type="InterPro" id="IPR016024">
    <property type="entry name" value="ARM-type_fold"/>
</dbReference>
<dbReference type="PROSITE" id="PS50837">
    <property type="entry name" value="NACHT"/>
    <property type="match status" value="1"/>
</dbReference>
<dbReference type="SUPFAM" id="SSF48371">
    <property type="entry name" value="ARM repeat"/>
    <property type="match status" value="1"/>
</dbReference>
<protein>
    <submittedName>
        <fullName evidence="2">NACHT domain-containing protein</fullName>
    </submittedName>
</protein>
<dbReference type="Gene3D" id="3.40.50.300">
    <property type="entry name" value="P-loop containing nucleotide triphosphate hydrolases"/>
    <property type="match status" value="1"/>
</dbReference>
<sequence length="997" mass="109978">MSNDGTDTPEGPAPVLAVLRVRVDLTQDEATSMVLRARLFAGIQYISQQLTGTDPLQLDGNNWSLMLRGADGPELARKSFDAAKLLRERILVDLSLPSHIGVHAAVIGNDEALLDQALKHCEQLQGHAPENAIAVSPEVFRVLEGEVQEQLSPPAPLHGDTLPAALFPPKASAHGELLREELLRNLTSPSVRRLHYVGFRLQKKEPPSLDIFDVFVMPSVEVRRRSTPSIEALAGLSSDLLRQTGIDSPLGQLTGSVQQATTYLAPQRTTFQEAFQRHPSLVILGDPGSGKTTLMRWLAVVGAGGPLAMHAALGSTAPALPLLISVGHLAQIRAALGGETSVVEALAHLFHQRGIASDEAGLRRFLERSLDQGECLVLLDGLDEVRSEARADLMRWLEDFAARYPRNRFIASARQVGYVGLALPGAVEVELGPFEDDQVRRYVHSFHRAYRQWEEGVPDDIAADQEAERLLTALFANQRLHELSRNPFILASLALIHRAEGQLPRHRVQAYEIFARTLCETWGQARRLTASTGDEAQIRYEEEAVPVLGRLALEMHRQWPNGVAPEDFVIATLATALRERDGISDEEAERSAREFLHRAGKDVQILMERGPQRWGFLHLTFQEFFAAVGLHASESFVDEAMAHLFDPRWQEILRLGVGYMALVQKRPEGARRFIQKVLGHQETGVRRVLTETLKKQVPLAALLASEAGDALPVSLQNQIAEDFCLWLCSMPRLIGGPILEEIRLSEFASRFTPYLERMTQGEELSRRANAIEFSAELNPDQLLQFINLARSDDAANVKAVAVHLSRKVPRDQAIAILEALLTDTSSFVQLGAAIELIVQYPDHRRKTVDIILAHENLVLAFFVVAALSRMEGAGELAEEIIQSWEKSNDPDSLSFASLIREMPATFPSSQPRMHSPGGLLKMLDSPQQAVRQSAMLALNNSKTLEALGPLRQLTLSSDPLDSESAMTAIWNIANATGLHSLPPDSLESKNPLLADEE</sequence>
<dbReference type="Pfam" id="PF05729">
    <property type="entry name" value="NACHT"/>
    <property type="match status" value="1"/>
</dbReference>
<dbReference type="PANTHER" id="PTHR46844">
    <property type="entry name" value="SLR5058 PROTEIN"/>
    <property type="match status" value="1"/>
</dbReference>
<name>A0ABX9QED2_9BACT</name>
<evidence type="ECO:0000313" key="2">
    <source>
        <dbReference type="EMBL" id="RKI05708.1"/>
    </source>
</evidence>
<comment type="caution">
    <text evidence="2">The sequence shown here is derived from an EMBL/GenBank/DDBJ whole genome shotgun (WGS) entry which is preliminary data.</text>
</comment>
<gene>
    <name evidence="2" type="ORF">D7Y13_21860</name>
</gene>
<accession>A0ABX9QED2</accession>
<proteinExistence type="predicted"/>
<dbReference type="Proteomes" id="UP000278907">
    <property type="component" value="Unassembled WGS sequence"/>
</dbReference>
<dbReference type="EMBL" id="RAWI01000174">
    <property type="protein sequence ID" value="RKI05708.1"/>
    <property type="molecule type" value="Genomic_DNA"/>
</dbReference>
<dbReference type="PANTHER" id="PTHR46844:SF1">
    <property type="entry name" value="SLR5058 PROTEIN"/>
    <property type="match status" value="1"/>
</dbReference>
<dbReference type="InterPro" id="IPR027417">
    <property type="entry name" value="P-loop_NTPase"/>
</dbReference>
<dbReference type="InterPro" id="IPR007111">
    <property type="entry name" value="NACHT_NTPase"/>
</dbReference>
<dbReference type="InterPro" id="IPR011989">
    <property type="entry name" value="ARM-like"/>
</dbReference>
<reference evidence="2 3" key="1">
    <citation type="submission" date="2018-09" db="EMBL/GenBank/DDBJ databases">
        <authorList>
            <person name="Livingstone P.G."/>
            <person name="Whitworth D.E."/>
        </authorList>
    </citation>
    <scope>NUCLEOTIDE SEQUENCE [LARGE SCALE GENOMIC DNA]</scope>
    <source>
        <strain evidence="2 3">CA031B</strain>
    </source>
</reference>
<dbReference type="RefSeq" id="WP_120584667.1">
    <property type="nucleotide sequence ID" value="NZ_RAWI01000174.1"/>
</dbReference>
<evidence type="ECO:0000313" key="3">
    <source>
        <dbReference type="Proteomes" id="UP000278907"/>
    </source>
</evidence>
<organism evidence="2 3">
    <name type="scientific">Corallococcus praedator</name>
    <dbReference type="NCBI Taxonomy" id="2316724"/>
    <lineage>
        <taxon>Bacteria</taxon>
        <taxon>Pseudomonadati</taxon>
        <taxon>Myxococcota</taxon>
        <taxon>Myxococcia</taxon>
        <taxon>Myxococcales</taxon>
        <taxon>Cystobacterineae</taxon>
        <taxon>Myxococcaceae</taxon>
        <taxon>Corallococcus</taxon>
    </lineage>
</organism>
<dbReference type="SUPFAM" id="SSF52540">
    <property type="entry name" value="P-loop containing nucleoside triphosphate hydrolases"/>
    <property type="match status" value="1"/>
</dbReference>
<evidence type="ECO:0000259" key="1">
    <source>
        <dbReference type="PROSITE" id="PS50837"/>
    </source>
</evidence>
<feature type="domain" description="NACHT" evidence="1">
    <location>
        <begin position="279"/>
        <end position="414"/>
    </location>
</feature>